<accession>A0A9J6BU03</accession>
<evidence type="ECO:0000256" key="1">
    <source>
        <dbReference type="SAM" id="SignalP"/>
    </source>
</evidence>
<evidence type="ECO:0000313" key="2">
    <source>
        <dbReference type="EMBL" id="KAG5673184.1"/>
    </source>
</evidence>
<protein>
    <recommendedName>
        <fullName evidence="4">Secreted protein</fullName>
    </recommendedName>
</protein>
<keyword evidence="3" id="KW-1185">Reference proteome</keyword>
<dbReference type="EMBL" id="JADBJN010000003">
    <property type="protein sequence ID" value="KAG5673184.1"/>
    <property type="molecule type" value="Genomic_DNA"/>
</dbReference>
<evidence type="ECO:0000313" key="3">
    <source>
        <dbReference type="Proteomes" id="UP001107558"/>
    </source>
</evidence>
<feature type="signal peptide" evidence="1">
    <location>
        <begin position="1"/>
        <end position="19"/>
    </location>
</feature>
<keyword evidence="1" id="KW-0732">Signal</keyword>
<name>A0A9J6BU03_POLVA</name>
<evidence type="ECO:0008006" key="4">
    <source>
        <dbReference type="Google" id="ProtNLM"/>
    </source>
</evidence>
<dbReference type="AlphaFoldDB" id="A0A9J6BU03"/>
<gene>
    <name evidence="2" type="ORF">PVAND_003251</name>
</gene>
<comment type="caution">
    <text evidence="2">The sequence shown here is derived from an EMBL/GenBank/DDBJ whole genome shotgun (WGS) entry which is preliminary data.</text>
</comment>
<reference evidence="2" key="1">
    <citation type="submission" date="2021-03" db="EMBL/GenBank/DDBJ databases">
        <title>Chromosome level genome of the anhydrobiotic midge Polypedilum vanderplanki.</title>
        <authorList>
            <person name="Yoshida Y."/>
            <person name="Kikawada T."/>
            <person name="Gusev O."/>
        </authorList>
    </citation>
    <scope>NUCLEOTIDE SEQUENCE</scope>
    <source>
        <strain evidence="2">NIAS01</strain>
        <tissue evidence="2">Whole body or cell culture</tissue>
    </source>
</reference>
<feature type="chain" id="PRO_5039909074" description="Secreted protein" evidence="1">
    <location>
        <begin position="20"/>
        <end position="107"/>
    </location>
</feature>
<sequence length="107" mass="12789">MRSKFSLIFILLIISSIVAKRVEYECRSLQVKSLSCQLPSTHHLNSRNPIIWFKNFNQSSFNEMTTVEFYKYEVSSYMPSRIGQTFPKITYLMFRRSSVQYVMRRNL</sequence>
<organism evidence="2 3">
    <name type="scientific">Polypedilum vanderplanki</name>
    <name type="common">Sleeping chironomid midge</name>
    <dbReference type="NCBI Taxonomy" id="319348"/>
    <lineage>
        <taxon>Eukaryota</taxon>
        <taxon>Metazoa</taxon>
        <taxon>Ecdysozoa</taxon>
        <taxon>Arthropoda</taxon>
        <taxon>Hexapoda</taxon>
        <taxon>Insecta</taxon>
        <taxon>Pterygota</taxon>
        <taxon>Neoptera</taxon>
        <taxon>Endopterygota</taxon>
        <taxon>Diptera</taxon>
        <taxon>Nematocera</taxon>
        <taxon>Chironomoidea</taxon>
        <taxon>Chironomidae</taxon>
        <taxon>Chironominae</taxon>
        <taxon>Polypedilum</taxon>
        <taxon>Polypedilum</taxon>
    </lineage>
</organism>
<proteinExistence type="predicted"/>
<dbReference type="Proteomes" id="UP001107558">
    <property type="component" value="Chromosome 3"/>
</dbReference>